<dbReference type="AlphaFoldDB" id="A0A956RRA5"/>
<evidence type="ECO:0000313" key="3">
    <source>
        <dbReference type="Proteomes" id="UP000697710"/>
    </source>
</evidence>
<organism evidence="2 3">
    <name type="scientific">Eiseniibacteriota bacterium</name>
    <dbReference type="NCBI Taxonomy" id="2212470"/>
    <lineage>
        <taxon>Bacteria</taxon>
        <taxon>Candidatus Eiseniibacteriota</taxon>
    </lineage>
</organism>
<feature type="non-terminal residue" evidence="2">
    <location>
        <position position="61"/>
    </location>
</feature>
<name>A0A956RRA5_UNCEI</name>
<proteinExistence type="predicted"/>
<evidence type="ECO:0000313" key="2">
    <source>
        <dbReference type="EMBL" id="MCA9730138.1"/>
    </source>
</evidence>
<sequence>MRWFRGQRKRDGRSRTADPNRSTRHGAPGEAGPTHAAGPADARSDANPLLDFSDEEDAPEG</sequence>
<feature type="region of interest" description="Disordered" evidence="1">
    <location>
        <begin position="1"/>
        <end position="61"/>
    </location>
</feature>
<accession>A0A956RRA5</accession>
<dbReference type="Proteomes" id="UP000697710">
    <property type="component" value="Unassembled WGS sequence"/>
</dbReference>
<feature type="compositionally biased region" description="Acidic residues" evidence="1">
    <location>
        <begin position="52"/>
        <end position="61"/>
    </location>
</feature>
<gene>
    <name evidence="2" type="ORF">KC729_20810</name>
</gene>
<reference evidence="2" key="2">
    <citation type="journal article" date="2021" name="Microbiome">
        <title>Successional dynamics and alternative stable states in a saline activated sludge microbial community over 9 years.</title>
        <authorList>
            <person name="Wang Y."/>
            <person name="Ye J."/>
            <person name="Ju F."/>
            <person name="Liu L."/>
            <person name="Boyd J.A."/>
            <person name="Deng Y."/>
            <person name="Parks D.H."/>
            <person name="Jiang X."/>
            <person name="Yin X."/>
            <person name="Woodcroft B.J."/>
            <person name="Tyson G.W."/>
            <person name="Hugenholtz P."/>
            <person name="Polz M.F."/>
            <person name="Zhang T."/>
        </authorList>
    </citation>
    <scope>NUCLEOTIDE SEQUENCE</scope>
    <source>
        <strain evidence="2">HKST-UBA01</strain>
    </source>
</reference>
<reference evidence="2" key="1">
    <citation type="submission" date="2020-04" db="EMBL/GenBank/DDBJ databases">
        <authorList>
            <person name="Zhang T."/>
        </authorList>
    </citation>
    <scope>NUCLEOTIDE SEQUENCE</scope>
    <source>
        <strain evidence="2">HKST-UBA01</strain>
    </source>
</reference>
<evidence type="ECO:0000256" key="1">
    <source>
        <dbReference type="SAM" id="MobiDB-lite"/>
    </source>
</evidence>
<dbReference type="EMBL" id="JAGQHR010001008">
    <property type="protein sequence ID" value="MCA9730138.1"/>
    <property type="molecule type" value="Genomic_DNA"/>
</dbReference>
<protein>
    <submittedName>
        <fullName evidence="2">Uncharacterized protein</fullName>
    </submittedName>
</protein>
<comment type="caution">
    <text evidence="2">The sequence shown here is derived from an EMBL/GenBank/DDBJ whole genome shotgun (WGS) entry which is preliminary data.</text>
</comment>
<feature type="compositionally biased region" description="Basic residues" evidence="1">
    <location>
        <begin position="1"/>
        <end position="12"/>
    </location>
</feature>